<evidence type="ECO:0000256" key="1">
    <source>
        <dbReference type="SAM" id="MobiDB-lite"/>
    </source>
</evidence>
<sequence length="90" mass="10289">KLVRTDKKRREKSPLLGQRHLLYDTCQSRNSQNSDASHHGEDDKGIDYDSDIILVPADTSNGEDTDNHEDLNNDSEVEAMRDYTHNHVPN</sequence>
<feature type="compositionally biased region" description="Basic and acidic residues" evidence="1">
    <location>
        <begin position="36"/>
        <end position="47"/>
    </location>
</feature>
<name>A0A0B6YYV9_9EUPU</name>
<dbReference type="EMBL" id="HACG01014026">
    <property type="protein sequence ID" value="CEK60891.1"/>
    <property type="molecule type" value="Transcribed_RNA"/>
</dbReference>
<gene>
    <name evidence="2" type="primary">ORF40653</name>
</gene>
<dbReference type="AlphaFoldDB" id="A0A0B6YYV9"/>
<feature type="region of interest" description="Disordered" evidence="1">
    <location>
        <begin position="1"/>
        <end position="90"/>
    </location>
</feature>
<feature type="compositionally biased region" description="Basic and acidic residues" evidence="1">
    <location>
        <begin position="78"/>
        <end position="90"/>
    </location>
</feature>
<accession>A0A0B6YYV9</accession>
<feature type="non-terminal residue" evidence="2">
    <location>
        <position position="1"/>
    </location>
</feature>
<feature type="non-terminal residue" evidence="2">
    <location>
        <position position="90"/>
    </location>
</feature>
<reference evidence="2" key="1">
    <citation type="submission" date="2014-12" db="EMBL/GenBank/DDBJ databases">
        <title>Insight into the proteome of Arion vulgaris.</title>
        <authorList>
            <person name="Aradska J."/>
            <person name="Bulat T."/>
            <person name="Smidak R."/>
            <person name="Sarate P."/>
            <person name="Gangsoo J."/>
            <person name="Sialana F."/>
            <person name="Bilban M."/>
            <person name="Lubec G."/>
        </authorList>
    </citation>
    <scope>NUCLEOTIDE SEQUENCE</scope>
    <source>
        <tissue evidence="2">Skin</tissue>
    </source>
</reference>
<proteinExistence type="predicted"/>
<evidence type="ECO:0000313" key="2">
    <source>
        <dbReference type="EMBL" id="CEK60891.1"/>
    </source>
</evidence>
<feature type="compositionally biased region" description="Polar residues" evidence="1">
    <location>
        <begin position="25"/>
        <end position="35"/>
    </location>
</feature>
<organism evidence="2">
    <name type="scientific">Arion vulgaris</name>
    <dbReference type="NCBI Taxonomy" id="1028688"/>
    <lineage>
        <taxon>Eukaryota</taxon>
        <taxon>Metazoa</taxon>
        <taxon>Spiralia</taxon>
        <taxon>Lophotrochozoa</taxon>
        <taxon>Mollusca</taxon>
        <taxon>Gastropoda</taxon>
        <taxon>Heterobranchia</taxon>
        <taxon>Euthyneura</taxon>
        <taxon>Panpulmonata</taxon>
        <taxon>Eupulmonata</taxon>
        <taxon>Stylommatophora</taxon>
        <taxon>Helicina</taxon>
        <taxon>Arionoidea</taxon>
        <taxon>Arionidae</taxon>
        <taxon>Arion</taxon>
    </lineage>
</organism>
<feature type="compositionally biased region" description="Basic residues" evidence="1">
    <location>
        <begin position="1"/>
        <end position="11"/>
    </location>
</feature>
<protein>
    <submittedName>
        <fullName evidence="2">Uncharacterized protein</fullName>
    </submittedName>
</protein>
<feature type="compositionally biased region" description="Acidic residues" evidence="1">
    <location>
        <begin position="61"/>
        <end position="77"/>
    </location>
</feature>